<gene>
    <name evidence="1" type="ORF">LOY88_003866</name>
</gene>
<name>A0ACB8UV94_9EURO</name>
<reference evidence="1" key="1">
    <citation type="journal article" date="2022" name="bioRxiv">
        <title>Population genetic analysis of Ophidiomyces ophidiicola, the causative agent of snake fungal disease, indicates recent introductions to the USA.</title>
        <authorList>
            <person name="Ladner J.T."/>
            <person name="Palmer J.M."/>
            <person name="Ettinger C.L."/>
            <person name="Stajich J.E."/>
            <person name="Farrell T.M."/>
            <person name="Glorioso B.M."/>
            <person name="Lawson B."/>
            <person name="Price S.J."/>
            <person name="Stengle A.G."/>
            <person name="Grear D.A."/>
            <person name="Lorch J.M."/>
        </authorList>
    </citation>
    <scope>NUCLEOTIDE SEQUENCE</scope>
    <source>
        <strain evidence="1">NWHC 24266-5</strain>
    </source>
</reference>
<sequence length="240" mass="26700">MNSLPCPTIKLFDFISDFLENILQESSSGVKLVVCWSKEKFLQQLCLSIQQQSHAHLPELEAGGDGAENSASPFCRTLLSNTIDIIDKSQKITLSFCPTLESFRAFLGTYTTCPRSTTESDQSELRNRPPVLAIVGLAALHLNTCEFSAQGISRSLALVVETAARERLRLVLCECQDMTENGDIVSSGSIWNTRVPVLNIADKMKRHEVAAGQTVEIKMVVRKWFRFDTTEAEELVMLNV</sequence>
<proteinExistence type="predicted"/>
<evidence type="ECO:0000313" key="1">
    <source>
        <dbReference type="EMBL" id="KAI2385946.1"/>
    </source>
</evidence>
<organism evidence="1">
    <name type="scientific">Ophidiomyces ophidiicola</name>
    <dbReference type="NCBI Taxonomy" id="1387563"/>
    <lineage>
        <taxon>Eukaryota</taxon>
        <taxon>Fungi</taxon>
        <taxon>Dikarya</taxon>
        <taxon>Ascomycota</taxon>
        <taxon>Pezizomycotina</taxon>
        <taxon>Eurotiomycetes</taxon>
        <taxon>Eurotiomycetidae</taxon>
        <taxon>Onygenales</taxon>
        <taxon>Onygenaceae</taxon>
        <taxon>Ophidiomyces</taxon>
    </lineage>
</organism>
<protein>
    <submittedName>
        <fullName evidence="1">Uncharacterized protein</fullName>
    </submittedName>
</protein>
<dbReference type="EMBL" id="JALBCA010000053">
    <property type="protein sequence ID" value="KAI2385946.1"/>
    <property type="molecule type" value="Genomic_DNA"/>
</dbReference>
<comment type="caution">
    <text evidence="1">The sequence shown here is derived from an EMBL/GenBank/DDBJ whole genome shotgun (WGS) entry which is preliminary data.</text>
</comment>
<accession>A0ACB8UV94</accession>